<feature type="compositionally biased region" description="Basic and acidic residues" evidence="1">
    <location>
        <begin position="718"/>
        <end position="730"/>
    </location>
</feature>
<feature type="compositionally biased region" description="Basic and acidic residues" evidence="1">
    <location>
        <begin position="742"/>
        <end position="757"/>
    </location>
</feature>
<sequence>MKDQKSWKTARRLIVVLLMCFVMFSHTVSAKEAVTDEPASVQKGGITLESKRWSYNHYEVLTDYSQEWFLDKLAAKNVNGLDNFFFSLTKLTAELIDAGIERLYSLDVIKMLSGQVGKIGDVLWDNIWQSMGILFFLIAVMQIFFVFVFKRNGQDALKRALNLFLVLGISVLWFSQSSFYMNALNGLSSETQGVVMKAGTEFTKDYVTDRNETITPGQELDGSLSIMRNAYFNLIVQKPYLLMNYGTPKKSAIKDYDKRVDKLLSYKQTEKGSEAREEAIEEDVKEYDNLSLSPASLWSNLGIAFISFLFSLLLGIPLLLVAFFNVIISIFVLFIWVAFPLTLALSIIPAFGNMWLTTLMQAIGALLMKAILGLFILFLFLIITISEKVIPITSVGMYFLNTVFVAACIILMIMKRNEFVKLFSAGKVQSLDQKMPERSLQKMKHMLGNKKETANNSNATEERKATRDALEKNNANDLEGYSSRGDARSEMGESDQAKTAERFDRTKQQEQEQNNEAPEIEAEHENVAPVEESTMNSTDSESETTEDATVPVEDETELSDEKEALESENAVIDGQSLESTKNLEEARQERSDQAEFAEQELLNEEAEREGSTIEEMNQSSEDEGTTALERENQAEWADQEALNEESEQFEPQTELSNAKAHSETMQTAEPKTLEQDTTLENNRASQEDTMNESATNTADATDVIEEVRQLEATPQQESTRKEKEAVKEVETDTNNTENLTPDETRQEADHEEVNRNE</sequence>
<evidence type="ECO:0000313" key="4">
    <source>
        <dbReference type="EMBL" id="SPP27239.1"/>
    </source>
</evidence>
<feature type="compositionally biased region" description="Polar residues" evidence="1">
    <location>
        <begin position="663"/>
        <end position="699"/>
    </location>
</feature>
<evidence type="ECO:0000313" key="5">
    <source>
        <dbReference type="Proteomes" id="UP000270190"/>
    </source>
</evidence>
<dbReference type="NCBIfam" id="NF046089">
    <property type="entry name" value="CD3337_EF1877"/>
    <property type="match status" value="1"/>
</dbReference>
<feature type="compositionally biased region" description="Basic and acidic residues" evidence="1">
    <location>
        <begin position="581"/>
        <end position="593"/>
    </location>
</feature>
<feature type="transmembrane region" description="Helical" evidence="2">
    <location>
        <begin position="330"/>
        <end position="351"/>
    </location>
</feature>
<evidence type="ECO:0000256" key="1">
    <source>
        <dbReference type="SAM" id="MobiDB-lite"/>
    </source>
</evidence>
<feature type="transmembrane region" description="Helical" evidence="2">
    <location>
        <begin position="395"/>
        <end position="414"/>
    </location>
</feature>
<feature type="compositionally biased region" description="Basic and acidic residues" evidence="1">
    <location>
        <begin position="485"/>
        <end position="510"/>
    </location>
</feature>
<feature type="signal peptide" evidence="3">
    <location>
        <begin position="1"/>
        <end position="30"/>
    </location>
</feature>
<organism evidence="4 5">
    <name type="scientific">Brochothrix thermosphacta</name>
    <name type="common">Microbacterium thermosphactum</name>
    <dbReference type="NCBI Taxonomy" id="2756"/>
    <lineage>
        <taxon>Bacteria</taxon>
        <taxon>Bacillati</taxon>
        <taxon>Bacillota</taxon>
        <taxon>Bacilli</taxon>
        <taxon>Bacillales</taxon>
        <taxon>Listeriaceae</taxon>
        <taxon>Brochothrix</taxon>
    </lineage>
</organism>
<dbReference type="Proteomes" id="UP000270190">
    <property type="component" value="Unassembled WGS sequence"/>
</dbReference>
<feature type="compositionally biased region" description="Basic and acidic residues" evidence="1">
    <location>
        <begin position="460"/>
        <end position="471"/>
    </location>
</feature>
<feature type="transmembrane region" description="Helical" evidence="2">
    <location>
        <begin position="127"/>
        <end position="149"/>
    </location>
</feature>
<name>A0A2X0QF26_BROTH</name>
<feature type="region of interest" description="Disordered" evidence="1">
    <location>
        <begin position="447"/>
        <end position="757"/>
    </location>
</feature>
<evidence type="ECO:0000256" key="2">
    <source>
        <dbReference type="SAM" id="Phobius"/>
    </source>
</evidence>
<reference evidence="5" key="1">
    <citation type="submission" date="2018-04" db="EMBL/GenBank/DDBJ databases">
        <authorList>
            <person name="Illikoud N."/>
        </authorList>
    </citation>
    <scope>NUCLEOTIDE SEQUENCE [LARGE SCALE GENOMIC DNA]</scope>
</reference>
<protein>
    <submittedName>
        <fullName evidence="4">Uncharacterized protein</fullName>
    </submittedName>
</protein>
<dbReference type="AlphaFoldDB" id="A0A2X0QF26"/>
<keyword evidence="2" id="KW-0812">Transmembrane</keyword>
<dbReference type="EMBL" id="OUNC01000005">
    <property type="protein sequence ID" value="SPP27239.1"/>
    <property type="molecule type" value="Genomic_DNA"/>
</dbReference>
<feature type="transmembrane region" description="Helical" evidence="2">
    <location>
        <begin position="297"/>
        <end position="323"/>
    </location>
</feature>
<keyword evidence="3" id="KW-0732">Signal</keyword>
<accession>A0A2X0QF26</accession>
<feature type="transmembrane region" description="Helical" evidence="2">
    <location>
        <begin position="161"/>
        <end position="181"/>
    </location>
</feature>
<keyword evidence="2" id="KW-1133">Transmembrane helix</keyword>
<feature type="compositionally biased region" description="Acidic residues" evidence="1">
    <location>
        <begin position="540"/>
        <end position="558"/>
    </location>
</feature>
<keyword evidence="2" id="KW-0472">Membrane</keyword>
<feature type="transmembrane region" description="Helical" evidence="2">
    <location>
        <begin position="363"/>
        <end position="383"/>
    </location>
</feature>
<proteinExistence type="predicted"/>
<feature type="compositionally biased region" description="Polar residues" evidence="1">
    <location>
        <begin position="732"/>
        <end position="741"/>
    </location>
</feature>
<dbReference type="InterPro" id="IPR058112">
    <property type="entry name" value="CD3337_EF1877-like"/>
</dbReference>
<evidence type="ECO:0000256" key="3">
    <source>
        <dbReference type="SAM" id="SignalP"/>
    </source>
</evidence>
<feature type="compositionally biased region" description="Acidic residues" evidence="1">
    <location>
        <begin position="637"/>
        <end position="648"/>
    </location>
</feature>
<feature type="compositionally biased region" description="Acidic residues" evidence="1">
    <location>
        <begin position="595"/>
        <end position="607"/>
    </location>
</feature>
<gene>
    <name evidence="4" type="ORF">BTBSAS_130019</name>
</gene>
<feature type="chain" id="PRO_5015882241" evidence="3">
    <location>
        <begin position="31"/>
        <end position="757"/>
    </location>
</feature>
<dbReference type="RefSeq" id="WP_120487438.1">
    <property type="nucleotide sequence ID" value="NZ_OUNC01000005.1"/>
</dbReference>